<accession>A0AAW1K4G0</accession>
<feature type="chain" id="PRO_5043901031" description="SPARK domain-containing protein" evidence="1">
    <location>
        <begin position="27"/>
        <end position="332"/>
    </location>
</feature>
<dbReference type="Pfam" id="PF19160">
    <property type="entry name" value="SPARK"/>
    <property type="match status" value="1"/>
</dbReference>
<feature type="domain" description="SPARK" evidence="2">
    <location>
        <begin position="61"/>
        <end position="230"/>
    </location>
</feature>
<dbReference type="PANTHER" id="PTHR34056:SF1">
    <property type="entry name" value="GPI-ANCHORED PROTEIN"/>
    <property type="match status" value="1"/>
</dbReference>
<proteinExistence type="predicted"/>
<dbReference type="EMBL" id="JBDFQZ010000006">
    <property type="protein sequence ID" value="KAK9714069.1"/>
    <property type="molecule type" value="Genomic_DNA"/>
</dbReference>
<dbReference type="Proteomes" id="UP001443914">
    <property type="component" value="Unassembled WGS sequence"/>
</dbReference>
<feature type="signal peptide" evidence="1">
    <location>
        <begin position="1"/>
        <end position="26"/>
    </location>
</feature>
<dbReference type="PANTHER" id="PTHR34056">
    <property type="entry name" value="GPI-ANCHORED PROTEIN"/>
    <property type="match status" value="1"/>
</dbReference>
<keyword evidence="1" id="KW-0732">Signal</keyword>
<protein>
    <recommendedName>
        <fullName evidence="2">SPARK domain-containing protein</fullName>
    </recommendedName>
</protein>
<gene>
    <name evidence="3" type="ORF">RND81_06G069700</name>
</gene>
<evidence type="ECO:0000256" key="1">
    <source>
        <dbReference type="SAM" id="SignalP"/>
    </source>
</evidence>
<sequence length="332" mass="36314">MSHHPPPPLPIIFLPLLFSLLPALHALPVLPNPGPESIQPFHPNPSQPVTIPSFPEQSALAGCPVHLPDELYPAVKVSCTPHHGQLSRSKCCPVLAAWLYSAYSDTALGMGSRDSNTTSFEMPLLPDDSETCVDGLENAMRENGLNLVKPNETCDVIYCYCGIRLHPLSCSQAFRVSEKGELVGDARVLKLERDCVSSVNNGTRHQFARCSKCLDSLYSLKKSGIGSRNATGSEVRTQKMRGRDCDLMGLTWLLNKDRDAYMSTVTEVMRALMLNSDTSDPLSCTLSSDGMPLAVDSTQIDDQSSSIALHFSPYLYMSSFVSLAGMYLSYCF</sequence>
<reference evidence="3" key="1">
    <citation type="submission" date="2024-03" db="EMBL/GenBank/DDBJ databases">
        <title>WGS assembly of Saponaria officinalis var. Norfolk2.</title>
        <authorList>
            <person name="Jenkins J."/>
            <person name="Shu S."/>
            <person name="Grimwood J."/>
            <person name="Barry K."/>
            <person name="Goodstein D."/>
            <person name="Schmutz J."/>
            <person name="Leebens-Mack J."/>
            <person name="Osbourn A."/>
        </authorList>
    </citation>
    <scope>NUCLEOTIDE SEQUENCE [LARGE SCALE GENOMIC DNA]</scope>
    <source>
        <strain evidence="3">JIC</strain>
    </source>
</reference>
<organism evidence="3 4">
    <name type="scientific">Saponaria officinalis</name>
    <name type="common">Common soapwort</name>
    <name type="synonym">Lychnis saponaria</name>
    <dbReference type="NCBI Taxonomy" id="3572"/>
    <lineage>
        <taxon>Eukaryota</taxon>
        <taxon>Viridiplantae</taxon>
        <taxon>Streptophyta</taxon>
        <taxon>Embryophyta</taxon>
        <taxon>Tracheophyta</taxon>
        <taxon>Spermatophyta</taxon>
        <taxon>Magnoliopsida</taxon>
        <taxon>eudicotyledons</taxon>
        <taxon>Gunneridae</taxon>
        <taxon>Pentapetalae</taxon>
        <taxon>Caryophyllales</taxon>
        <taxon>Caryophyllaceae</taxon>
        <taxon>Caryophylleae</taxon>
        <taxon>Saponaria</taxon>
    </lineage>
</organism>
<evidence type="ECO:0000259" key="2">
    <source>
        <dbReference type="Pfam" id="PF19160"/>
    </source>
</evidence>
<evidence type="ECO:0000313" key="3">
    <source>
        <dbReference type="EMBL" id="KAK9714069.1"/>
    </source>
</evidence>
<comment type="caution">
    <text evidence="3">The sequence shown here is derived from an EMBL/GenBank/DDBJ whole genome shotgun (WGS) entry which is preliminary data.</text>
</comment>
<dbReference type="InterPro" id="IPR040376">
    <property type="entry name" value="At4g28100-like"/>
</dbReference>
<name>A0AAW1K4G0_SAPOF</name>
<keyword evidence="4" id="KW-1185">Reference proteome</keyword>
<dbReference type="AlphaFoldDB" id="A0AAW1K4G0"/>
<dbReference type="InterPro" id="IPR043891">
    <property type="entry name" value="SPARK"/>
</dbReference>
<evidence type="ECO:0000313" key="4">
    <source>
        <dbReference type="Proteomes" id="UP001443914"/>
    </source>
</evidence>